<dbReference type="Proteomes" id="UP001289645">
    <property type="component" value="Unassembled WGS sequence"/>
</dbReference>
<keyword evidence="1" id="KW-0449">Lipoprotein</keyword>
<evidence type="ECO:0000313" key="1">
    <source>
        <dbReference type="EMBL" id="MDZ5088652.1"/>
    </source>
</evidence>
<reference evidence="1 2" key="1">
    <citation type="journal article" date="2021" name="Chemosphere">
        <title>Bioballs carrying a syntrophic Rhodococcus and Mycolicibacterium consortium for simultaneous sorption and biodegradation of fuel oil in contaminated freshwater.</title>
        <authorList>
            <person name="Naloka K."/>
            <person name="Polrit D."/>
            <person name="Muangchinda C."/>
            <person name="Thoetkiattikul H."/>
            <person name="Pinyakong O."/>
        </authorList>
    </citation>
    <scope>NUCLEOTIDE SEQUENCE [LARGE SCALE GENOMIC DNA]</scope>
    <source>
        <strain evidence="1 2">J101</strain>
    </source>
</reference>
<evidence type="ECO:0000313" key="2">
    <source>
        <dbReference type="Proteomes" id="UP001289645"/>
    </source>
</evidence>
<protein>
    <submittedName>
        <fullName evidence="1">Lipoprotein LpqV</fullName>
    </submittedName>
</protein>
<dbReference type="EMBL" id="JAOXLN010000036">
    <property type="protein sequence ID" value="MDZ5088652.1"/>
    <property type="molecule type" value="Genomic_DNA"/>
</dbReference>
<gene>
    <name evidence="1" type="ORF">OHX15_24930</name>
</gene>
<accession>A0ACC6MNR4</accession>
<proteinExistence type="predicted"/>
<organism evidence="1 2">
    <name type="scientific">Mycolicibacterium parafortuitum</name>
    <name type="common">Mycobacterium parafortuitum</name>
    <dbReference type="NCBI Taxonomy" id="39692"/>
    <lineage>
        <taxon>Bacteria</taxon>
        <taxon>Bacillati</taxon>
        <taxon>Actinomycetota</taxon>
        <taxon>Actinomycetes</taxon>
        <taxon>Mycobacteriales</taxon>
        <taxon>Mycobacteriaceae</taxon>
        <taxon>Mycolicibacterium</taxon>
    </lineage>
</organism>
<keyword evidence="2" id="KW-1185">Reference proteome</keyword>
<sequence length="150" mass="15271">MRRYPQFAVGAVAVTVISVSGCSPDSGPETTSPVPDSPTSSPPGTTTEQATPAPPPPGEVAISPGGVTTAVGAPAESTEDDYFQACMAARTWMEQRGDDLQAQIEPYLAMVQSTQNAGPATFGAPWSELSAGQQSAVIVAVEAAADRMCG</sequence>
<comment type="caution">
    <text evidence="1">The sequence shown here is derived from an EMBL/GenBank/DDBJ whole genome shotgun (WGS) entry which is preliminary data.</text>
</comment>
<name>A0ACC6MNR4_MYCPF</name>